<dbReference type="PANTHER" id="PTHR33219:SF14">
    <property type="entry name" value="PROTEIN COFACTOR ASSEMBLY OF COMPLEX C SUBUNIT B CCB3, CHLOROPLASTIC-RELATED"/>
    <property type="match status" value="1"/>
</dbReference>
<proteinExistence type="inferred from homology"/>
<feature type="transmembrane region" description="Helical" evidence="2">
    <location>
        <begin position="147"/>
        <end position="168"/>
    </location>
</feature>
<organism evidence="3 4">
    <name type="scientific">Undibacterium nitidum</name>
    <dbReference type="NCBI Taxonomy" id="2762298"/>
    <lineage>
        <taxon>Bacteria</taxon>
        <taxon>Pseudomonadati</taxon>
        <taxon>Pseudomonadota</taxon>
        <taxon>Betaproteobacteria</taxon>
        <taxon>Burkholderiales</taxon>
        <taxon>Oxalobacteraceae</taxon>
        <taxon>Undibacterium</taxon>
    </lineage>
</organism>
<evidence type="ECO:0000313" key="4">
    <source>
        <dbReference type="Proteomes" id="UP000627446"/>
    </source>
</evidence>
<dbReference type="PANTHER" id="PTHR33219">
    <property type="entry name" value="YLMG HOMOLOG PROTEIN 2, CHLOROPLASTIC"/>
    <property type="match status" value="1"/>
</dbReference>
<keyword evidence="4" id="KW-1185">Reference proteome</keyword>
<reference evidence="3" key="1">
    <citation type="submission" date="2020-08" db="EMBL/GenBank/DDBJ databases">
        <title>Novel species isolated from subtropical streams in China.</title>
        <authorList>
            <person name="Lu H."/>
        </authorList>
    </citation>
    <scope>NUCLEOTIDE SEQUENCE</scope>
    <source>
        <strain evidence="3">LX22W</strain>
    </source>
</reference>
<dbReference type="Proteomes" id="UP000627446">
    <property type="component" value="Unassembled WGS sequence"/>
</dbReference>
<evidence type="ECO:0000256" key="1">
    <source>
        <dbReference type="ARBA" id="ARBA00010894"/>
    </source>
</evidence>
<name>A0A923KP33_9BURK</name>
<comment type="caution">
    <text evidence="3">The sequence shown here is derived from an EMBL/GenBank/DDBJ whole genome shotgun (WGS) entry which is preliminary data.</text>
</comment>
<protein>
    <submittedName>
        <fullName evidence="3">YggT family protein</fullName>
    </submittedName>
</protein>
<evidence type="ECO:0000256" key="2">
    <source>
        <dbReference type="SAM" id="Phobius"/>
    </source>
</evidence>
<accession>A0A923KP33</accession>
<feature type="transmembrane region" description="Helical" evidence="2">
    <location>
        <begin position="105"/>
        <end position="127"/>
    </location>
</feature>
<keyword evidence="2" id="KW-0812">Transmembrane</keyword>
<gene>
    <name evidence="3" type="ORF">H8K36_08095</name>
</gene>
<dbReference type="RefSeq" id="WP_186916165.1">
    <property type="nucleotide sequence ID" value="NZ_JACOFZ010000002.1"/>
</dbReference>
<dbReference type="AlphaFoldDB" id="A0A923KP33"/>
<sequence length="184" mass="20607">MLYEMFSLIINAVAGVLAGFLLLRFWMQALRVRPPMSFANSIFQLTDWIVKPIRRIVPGVFGLDWASLIAAWLVAILASGLLSLLSNRLDISLLLILSVYKLLQWAIYGLMGLLLLEVIFSFVNPHAPLAPLVRALNQPFLSPIRRVIPPIGGFDFSVLVAFIILQLLERGLAAMMAQLLYYLL</sequence>
<dbReference type="InterPro" id="IPR003425">
    <property type="entry name" value="CCB3/YggT"/>
</dbReference>
<feature type="transmembrane region" description="Helical" evidence="2">
    <location>
        <begin position="65"/>
        <end position="85"/>
    </location>
</feature>
<evidence type="ECO:0000313" key="3">
    <source>
        <dbReference type="EMBL" id="MBC3881328.1"/>
    </source>
</evidence>
<feature type="transmembrane region" description="Helical" evidence="2">
    <location>
        <begin position="7"/>
        <end position="27"/>
    </location>
</feature>
<dbReference type="GO" id="GO:0016020">
    <property type="term" value="C:membrane"/>
    <property type="evidence" value="ECO:0007669"/>
    <property type="project" value="InterPro"/>
</dbReference>
<keyword evidence="2" id="KW-0472">Membrane</keyword>
<dbReference type="EMBL" id="JACOFZ010000002">
    <property type="protein sequence ID" value="MBC3881328.1"/>
    <property type="molecule type" value="Genomic_DNA"/>
</dbReference>
<keyword evidence="2" id="KW-1133">Transmembrane helix</keyword>
<comment type="similarity">
    <text evidence="1">Belongs to the YggT family.</text>
</comment>
<dbReference type="Pfam" id="PF02325">
    <property type="entry name" value="CCB3_YggT"/>
    <property type="match status" value="2"/>
</dbReference>